<proteinExistence type="predicted"/>
<gene>
    <name evidence="1" type="ORF">N5A92_19235</name>
</gene>
<dbReference type="EMBL" id="JAOCZP010000006">
    <property type="protein sequence ID" value="MCT7377156.1"/>
    <property type="molecule type" value="Genomic_DNA"/>
</dbReference>
<comment type="caution">
    <text evidence="1">The sequence shown here is derived from an EMBL/GenBank/DDBJ whole genome shotgun (WGS) entry which is preliminary data.</text>
</comment>
<name>A0ABT2LRI8_9HYPH</name>
<evidence type="ECO:0008006" key="3">
    <source>
        <dbReference type="Google" id="ProtNLM"/>
    </source>
</evidence>
<dbReference type="Proteomes" id="UP001320831">
    <property type="component" value="Unassembled WGS sequence"/>
</dbReference>
<keyword evidence="2" id="KW-1185">Reference proteome</keyword>
<accession>A0ABT2LRI8</accession>
<reference evidence="1 2" key="1">
    <citation type="submission" date="2022-09" db="EMBL/GenBank/DDBJ databases">
        <title>Chelativorans salina sp. nov., a novel slightly halophilic bacterium isolated from a saline lake sediment enrichment.</title>
        <authorList>
            <person name="Gao L."/>
            <person name="Fang B.-Z."/>
            <person name="Li W.-J."/>
        </authorList>
    </citation>
    <scope>NUCLEOTIDE SEQUENCE [LARGE SCALE GENOMIC DNA]</scope>
    <source>
        <strain evidence="1 2">EGI FJ00035</strain>
    </source>
</reference>
<protein>
    <recommendedName>
        <fullName evidence="3">DUF295 domain-containing protein</fullName>
    </recommendedName>
</protein>
<organism evidence="1 2">
    <name type="scientific">Chelativorans salis</name>
    <dbReference type="NCBI Taxonomy" id="2978478"/>
    <lineage>
        <taxon>Bacteria</taxon>
        <taxon>Pseudomonadati</taxon>
        <taxon>Pseudomonadota</taxon>
        <taxon>Alphaproteobacteria</taxon>
        <taxon>Hyphomicrobiales</taxon>
        <taxon>Phyllobacteriaceae</taxon>
        <taxon>Chelativorans</taxon>
    </lineage>
</organism>
<evidence type="ECO:0000313" key="1">
    <source>
        <dbReference type="EMBL" id="MCT7377156.1"/>
    </source>
</evidence>
<sequence length="80" mass="8940">MLPDRVFFGHGACIFSRAHSIPSDGFAGNHIYVTDGEIAFDYHGYSARSICSNTTGRVGRVDMRDGNSHRKSGFWYAEHE</sequence>
<evidence type="ECO:0000313" key="2">
    <source>
        <dbReference type="Proteomes" id="UP001320831"/>
    </source>
</evidence>
<dbReference type="RefSeq" id="WP_260905532.1">
    <property type="nucleotide sequence ID" value="NZ_JAOCZP010000006.1"/>
</dbReference>